<evidence type="ECO:0000313" key="2">
    <source>
        <dbReference type="EMBL" id="AEA33808.1"/>
    </source>
</evidence>
<organism evidence="2 3">
    <name type="scientific">Hippea maritima (strain ATCC 700847 / DSM 10411 / MH2)</name>
    <dbReference type="NCBI Taxonomy" id="760142"/>
    <lineage>
        <taxon>Bacteria</taxon>
        <taxon>Pseudomonadati</taxon>
        <taxon>Campylobacterota</taxon>
        <taxon>Desulfurellia</taxon>
        <taxon>Desulfurellales</taxon>
        <taxon>Hippeaceae</taxon>
        <taxon>Hippea</taxon>
    </lineage>
</organism>
<dbReference type="OrthoDB" id="5512530at2"/>
<dbReference type="Gene3D" id="3.40.50.10420">
    <property type="entry name" value="NagB/RpiA/CoA transferase-like"/>
    <property type="match status" value="1"/>
</dbReference>
<feature type="domain" description="LUD" evidence="1">
    <location>
        <begin position="46"/>
        <end position="136"/>
    </location>
</feature>
<dbReference type="InterPro" id="IPR003741">
    <property type="entry name" value="LUD_dom"/>
</dbReference>
<dbReference type="STRING" id="760142.Hipma_0838"/>
<dbReference type="SUPFAM" id="SSF100950">
    <property type="entry name" value="NagB/RpiA/CoA transferase-like"/>
    <property type="match status" value="1"/>
</dbReference>
<gene>
    <name evidence="2" type="ordered locus">Hipma_0838</name>
</gene>
<proteinExistence type="predicted"/>
<dbReference type="InParanoid" id="F2LVM4"/>
<dbReference type="KEGG" id="hmr:Hipma_0838"/>
<evidence type="ECO:0000259" key="1">
    <source>
        <dbReference type="Pfam" id="PF02589"/>
    </source>
</evidence>
<sequence length="137" mass="15203">MKTIEQFKKTASLNGVEVINFEEIEPKLSELGYDGKTHFSKDGVGVVLAISAAASEGNALVSSNTEQELSCLIDNKELYIIINKDDIYPSMYEAYKKSSVIQWNYLMFIGAESKTADIEKQLVSGVQAAERVVFVLR</sequence>
<dbReference type="HOGENOM" id="CLU_1862431_0_0_7"/>
<protein>
    <submittedName>
        <fullName evidence="2">Lactate utilization protein B/C</fullName>
    </submittedName>
</protein>
<dbReference type="RefSeq" id="WP_013681849.1">
    <property type="nucleotide sequence ID" value="NC_015318.1"/>
</dbReference>
<dbReference type="AlphaFoldDB" id="F2LVM4"/>
<keyword evidence="3" id="KW-1185">Reference proteome</keyword>
<dbReference type="Proteomes" id="UP000008139">
    <property type="component" value="Chromosome"/>
</dbReference>
<name>F2LVM4_HIPMA</name>
<reference evidence="2 3" key="1">
    <citation type="journal article" date="2011" name="Stand. Genomic Sci.">
        <title>Complete genome sequence of the thermophilic sulfur-reducer Hippea maritima type strain (MH(2)).</title>
        <authorList>
            <person name="Huntemann M."/>
            <person name="Lu M."/>
            <person name="Nolan M."/>
            <person name="Lapidus A."/>
            <person name="Lucas S."/>
            <person name="Hammon N."/>
            <person name="Deshpande S."/>
            <person name="Cheng J.F."/>
            <person name="Tapia R."/>
            <person name="Han C."/>
            <person name="Goodwin L."/>
            <person name="Pitluck S."/>
            <person name="Liolios K."/>
            <person name="Pagani I."/>
            <person name="Ivanova N."/>
            <person name="Ovchinikova G."/>
            <person name="Pati A."/>
            <person name="Chen A."/>
            <person name="Palaniappan K."/>
            <person name="Land M."/>
            <person name="Hauser L."/>
            <person name="Jeffries C.D."/>
            <person name="Detter J.C."/>
            <person name="Brambilla E.M."/>
            <person name="Rohde M."/>
            <person name="Spring S."/>
            <person name="Goker M."/>
            <person name="Woyke T."/>
            <person name="Bristow J."/>
            <person name="Eisen J.A."/>
            <person name="Markowitz V."/>
            <person name="Hugenholtz P."/>
            <person name="Kyrpides N.C."/>
            <person name="Klenk H.P."/>
            <person name="Mavromatis K."/>
        </authorList>
    </citation>
    <scope>NUCLEOTIDE SEQUENCE [LARGE SCALE GENOMIC DNA]</scope>
    <source>
        <strain evidence="3">ATCC 700847 / DSM 10411 / MH2</strain>
    </source>
</reference>
<reference evidence="3" key="2">
    <citation type="submission" date="2011-03" db="EMBL/GenBank/DDBJ databases">
        <title>The complete genome of Hippea maritima DSM 10411.</title>
        <authorList>
            <consortium name="US DOE Joint Genome Institute (JGI-PGF)"/>
            <person name="Lucas S."/>
            <person name="Copeland A."/>
            <person name="Lapidus A."/>
            <person name="Bruce D."/>
            <person name="Goodwin L."/>
            <person name="Pitluck S."/>
            <person name="Peters L."/>
            <person name="Kyrpides N."/>
            <person name="Mavromatis K."/>
            <person name="Pagani I."/>
            <person name="Ivanova N."/>
            <person name="Mikhailova N."/>
            <person name="Lu M."/>
            <person name="Detter J.C."/>
            <person name="Tapia R."/>
            <person name="Han C."/>
            <person name="Land M."/>
            <person name="Hauser L."/>
            <person name="Markowitz V."/>
            <person name="Cheng J.-F."/>
            <person name="Hugenholtz P."/>
            <person name="Woyke T."/>
            <person name="Wu D."/>
            <person name="Spring S."/>
            <person name="Schroeder M."/>
            <person name="Brambilla E."/>
            <person name="Klenk H.-P."/>
            <person name="Eisen J.A."/>
        </authorList>
    </citation>
    <scope>NUCLEOTIDE SEQUENCE [LARGE SCALE GENOMIC DNA]</scope>
    <source>
        <strain evidence="3">ATCC 700847 / DSM 10411 / MH2</strain>
    </source>
</reference>
<accession>F2LVM4</accession>
<evidence type="ECO:0000313" key="3">
    <source>
        <dbReference type="Proteomes" id="UP000008139"/>
    </source>
</evidence>
<dbReference type="Pfam" id="PF02589">
    <property type="entry name" value="LUD_dom"/>
    <property type="match status" value="1"/>
</dbReference>
<dbReference type="InterPro" id="IPR024185">
    <property type="entry name" value="FTHF_cligase-like_sf"/>
</dbReference>
<dbReference type="EMBL" id="CP002606">
    <property type="protein sequence ID" value="AEA33808.1"/>
    <property type="molecule type" value="Genomic_DNA"/>
</dbReference>
<dbReference type="InterPro" id="IPR037171">
    <property type="entry name" value="NagB/RpiA_transferase-like"/>
</dbReference>
<dbReference type="eggNOG" id="COG1556">
    <property type="taxonomic scope" value="Bacteria"/>
</dbReference>